<sequence length="113" mass="12926">RCKCYWDHTPYLPEGHSIINEDERSRTGSIRSGDFQRSRPTSFSNNDDIHFKSVYTRSSEDLRPKTINVTTTSLPNTDDAHNSLCSPTVINLNFMNSDERPSKLDDLDNYVGL</sequence>
<accession>A0A430PXE2</accession>
<evidence type="ECO:0000313" key="3">
    <source>
        <dbReference type="Proteomes" id="UP000290809"/>
    </source>
</evidence>
<dbReference type="AlphaFoldDB" id="A0A430PXE2"/>
<organism evidence="2 3">
    <name type="scientific">Schistosoma bovis</name>
    <name type="common">Blood fluke</name>
    <dbReference type="NCBI Taxonomy" id="6184"/>
    <lineage>
        <taxon>Eukaryota</taxon>
        <taxon>Metazoa</taxon>
        <taxon>Spiralia</taxon>
        <taxon>Lophotrochozoa</taxon>
        <taxon>Platyhelminthes</taxon>
        <taxon>Trematoda</taxon>
        <taxon>Digenea</taxon>
        <taxon>Strigeidida</taxon>
        <taxon>Schistosomatoidea</taxon>
        <taxon>Schistosomatidae</taxon>
        <taxon>Schistosoma</taxon>
    </lineage>
</organism>
<keyword evidence="3" id="KW-1185">Reference proteome</keyword>
<comment type="caution">
    <text evidence="2">The sequence shown here is derived from an EMBL/GenBank/DDBJ whole genome shotgun (WGS) entry which is preliminary data.</text>
</comment>
<proteinExistence type="predicted"/>
<dbReference type="STRING" id="6184.A0A430PXE2"/>
<dbReference type="Proteomes" id="UP000290809">
    <property type="component" value="Unassembled WGS sequence"/>
</dbReference>
<protein>
    <submittedName>
        <fullName evidence="2">Uncharacterized protein</fullName>
    </submittedName>
</protein>
<feature type="region of interest" description="Disordered" evidence="1">
    <location>
        <begin position="15"/>
        <end position="46"/>
    </location>
</feature>
<reference evidence="2 3" key="1">
    <citation type="journal article" date="2019" name="PLoS Pathog.">
        <title>Genome sequence of the bovine parasite Schistosoma bovis Tanzania.</title>
        <authorList>
            <person name="Oey H."/>
            <person name="Zakrzewski M."/>
            <person name="Gobert G."/>
            <person name="Gravermann K."/>
            <person name="Stoye J."/>
            <person name="Jones M."/>
            <person name="Mcmanus D."/>
            <person name="Krause L."/>
        </authorList>
    </citation>
    <scope>NUCLEOTIDE SEQUENCE [LARGE SCALE GENOMIC DNA]</scope>
    <source>
        <strain evidence="2 3">TAN1997</strain>
    </source>
</reference>
<dbReference type="EMBL" id="QMKO01004523">
    <property type="protein sequence ID" value="RTG80107.1"/>
    <property type="molecule type" value="Genomic_DNA"/>
</dbReference>
<evidence type="ECO:0000313" key="2">
    <source>
        <dbReference type="EMBL" id="RTG80107.1"/>
    </source>
</evidence>
<gene>
    <name evidence="2" type="ORF">DC041_0011414</name>
</gene>
<feature type="non-terminal residue" evidence="2">
    <location>
        <position position="1"/>
    </location>
</feature>
<evidence type="ECO:0000256" key="1">
    <source>
        <dbReference type="SAM" id="MobiDB-lite"/>
    </source>
</evidence>
<name>A0A430PXE2_SCHBO</name>